<feature type="transmembrane region" description="Helical" evidence="1">
    <location>
        <begin position="20"/>
        <end position="38"/>
    </location>
</feature>
<keyword evidence="1" id="KW-1133">Transmembrane helix</keyword>
<dbReference type="AlphaFoldDB" id="A0A845D8F6"/>
<name>A0A845D8F6_9BACT</name>
<dbReference type="EMBL" id="VXOY01000006">
    <property type="protein sequence ID" value="MYE38000.1"/>
    <property type="molecule type" value="Genomic_DNA"/>
</dbReference>
<sequence length="254" mass="29277">MMTFHTQKLRNIQTVRLNHFFTWFVVIFVIVSSAFFVVGSASGRSNSVVAYDDNGTRTGLLRTIQSFIEPTVRILYPTGKYKRLFLYGTQPYYYEKPYVSQRETPPFFGYFMQRAQPEIDVTVNAKNIMITPDNAVVVSLYLTIEPLQEEIYIPQTQEIKNISPATQDAGVDYTVTLISGLQQEARDGALFFPKGRPQVLFIRAVMTDFEESGLYEFSFDSLAYEDRYKNVFHYSIPDTKVQGVYRDYNNTLAL</sequence>
<gene>
    <name evidence="2" type="ORF">F4X82_00565</name>
</gene>
<keyword evidence="1" id="KW-0472">Membrane</keyword>
<reference evidence="2 3" key="1">
    <citation type="submission" date="2019-09" db="EMBL/GenBank/DDBJ databases">
        <title>Characterisation of the sponge microbiome using genome-centric metagenomics.</title>
        <authorList>
            <person name="Engelberts J.P."/>
            <person name="Robbins S.J."/>
            <person name="De Goeij J.M."/>
            <person name="Aranda M."/>
            <person name="Bell S.C."/>
            <person name="Webster N.S."/>
        </authorList>
    </citation>
    <scope>NUCLEOTIDE SEQUENCE [LARGE SCALE GENOMIC DNA]</scope>
    <source>
        <strain evidence="2">SB0662_bin_43</strain>
    </source>
</reference>
<proteinExistence type="predicted"/>
<protein>
    <submittedName>
        <fullName evidence="2">Uncharacterized protein</fullName>
    </submittedName>
</protein>
<accession>A0A845D8F6</accession>
<evidence type="ECO:0000256" key="1">
    <source>
        <dbReference type="SAM" id="Phobius"/>
    </source>
</evidence>
<keyword evidence="1" id="KW-0812">Transmembrane</keyword>
<evidence type="ECO:0000313" key="3">
    <source>
        <dbReference type="Proteomes" id="UP000449092"/>
    </source>
</evidence>
<evidence type="ECO:0000313" key="2">
    <source>
        <dbReference type="EMBL" id="MYE38000.1"/>
    </source>
</evidence>
<organism evidence="2 3">
    <name type="scientific">Candidatus Spechtbacteria bacterium SB0662_bin_43</name>
    <dbReference type="NCBI Taxonomy" id="2604897"/>
    <lineage>
        <taxon>Bacteria</taxon>
        <taxon>Candidatus Spechtiibacteriota</taxon>
    </lineage>
</organism>
<comment type="caution">
    <text evidence="2">The sequence shown here is derived from an EMBL/GenBank/DDBJ whole genome shotgun (WGS) entry which is preliminary data.</text>
</comment>
<dbReference type="Proteomes" id="UP000449092">
    <property type="component" value="Unassembled WGS sequence"/>
</dbReference>